<organism evidence="1 2">
    <name type="scientific">Spiromyces aspiralis</name>
    <dbReference type="NCBI Taxonomy" id="68401"/>
    <lineage>
        <taxon>Eukaryota</taxon>
        <taxon>Fungi</taxon>
        <taxon>Fungi incertae sedis</taxon>
        <taxon>Zoopagomycota</taxon>
        <taxon>Kickxellomycotina</taxon>
        <taxon>Kickxellomycetes</taxon>
        <taxon>Kickxellales</taxon>
        <taxon>Kickxellaceae</taxon>
        <taxon>Spiromyces</taxon>
    </lineage>
</organism>
<gene>
    <name evidence="1" type="primary">RPN5_1</name>
    <name evidence="1" type="ORF">EV182_005066</name>
</gene>
<keyword evidence="2" id="KW-1185">Reference proteome</keyword>
<accession>A0ACC1HEI6</accession>
<dbReference type="EMBL" id="JAMZIH010006844">
    <property type="protein sequence ID" value="KAJ1673523.1"/>
    <property type="molecule type" value="Genomic_DNA"/>
</dbReference>
<comment type="caution">
    <text evidence="1">The sequence shown here is derived from an EMBL/GenBank/DDBJ whole genome shotgun (WGS) entry which is preliminary data.</text>
</comment>
<feature type="non-terminal residue" evidence="1">
    <location>
        <position position="368"/>
    </location>
</feature>
<evidence type="ECO:0000313" key="1">
    <source>
        <dbReference type="EMBL" id="KAJ1673523.1"/>
    </source>
</evidence>
<evidence type="ECO:0000313" key="2">
    <source>
        <dbReference type="Proteomes" id="UP001145114"/>
    </source>
</evidence>
<dbReference type="Proteomes" id="UP001145114">
    <property type="component" value="Unassembled WGS sequence"/>
</dbReference>
<keyword evidence="1" id="KW-0647">Proteasome</keyword>
<protein>
    <submittedName>
        <fullName evidence="1">Proteasome regulatory particle subunit</fullName>
    </submittedName>
</protein>
<proteinExistence type="predicted"/>
<name>A0ACC1HEI6_9FUNG</name>
<sequence>MEVEILKPAEQFKLDAERILDEARILQQNGEIEEALKKLRTCVKKAPEEVKGEDYDESNPAMRILLALGTIAFQAGGWDLLVSQIRFIMRRYNYLQFAMRKMVEKAIEFEEALPSEGRVDRIKSLCDLTEDKVYVEVLRARLTRKLSDIYKEQGNYTEAARVMQNIQIETFGSMPRVEKADFILEQIRLSLQIADYTNAAILSKKISPKYFEGEPKSEEQRDARLRQKVDYYELVIQCLLHESNYLEVSKQYQRIYNTKEIQDDDTKWPDVLRNIALYAILAPYSNEQSDFVYHIKADPKLDDLKLMPPGNAFSLLDVLNAFTTPELISWDFVLQYYAPSLQSTAIFSSSTPEGQAKWNEFRSRVREH</sequence>
<reference evidence="1" key="1">
    <citation type="submission" date="2022-06" db="EMBL/GenBank/DDBJ databases">
        <title>Phylogenomic reconstructions and comparative analyses of Kickxellomycotina fungi.</title>
        <authorList>
            <person name="Reynolds N.K."/>
            <person name="Stajich J.E."/>
            <person name="Barry K."/>
            <person name="Grigoriev I.V."/>
            <person name="Crous P."/>
            <person name="Smith M.E."/>
        </authorList>
    </citation>
    <scope>NUCLEOTIDE SEQUENCE</scope>
    <source>
        <strain evidence="1">RSA 2271</strain>
    </source>
</reference>